<evidence type="ECO:0000313" key="1">
    <source>
        <dbReference type="EMBL" id="KHG16098.1"/>
    </source>
</evidence>
<proteinExistence type="predicted"/>
<dbReference type="AlphaFoldDB" id="A0A0B0NNF0"/>
<accession>A0A0B0NNF0</accession>
<gene>
    <name evidence="1" type="ORF">F383_23224</name>
</gene>
<dbReference type="Proteomes" id="UP000032142">
    <property type="component" value="Unassembled WGS sequence"/>
</dbReference>
<dbReference type="EMBL" id="KN405357">
    <property type="protein sequence ID" value="KHG16098.1"/>
    <property type="molecule type" value="Genomic_DNA"/>
</dbReference>
<reference evidence="2" key="1">
    <citation type="submission" date="2014-09" db="EMBL/GenBank/DDBJ databases">
        <authorList>
            <person name="Mudge J."/>
            <person name="Ramaraj T."/>
            <person name="Lindquist I.E."/>
            <person name="Bharti A.K."/>
            <person name="Sundararajan A."/>
            <person name="Cameron C.T."/>
            <person name="Woodward J.E."/>
            <person name="May G.D."/>
            <person name="Brubaker C."/>
            <person name="Broadhvest J."/>
            <person name="Wilkins T.A."/>
        </authorList>
    </citation>
    <scope>NUCLEOTIDE SEQUENCE</scope>
    <source>
        <strain evidence="2">cv. AKA8401</strain>
    </source>
</reference>
<protein>
    <submittedName>
        <fullName evidence="1">Tight junction ZO-2</fullName>
    </submittedName>
</protein>
<dbReference type="OMA" id="TEDPAHA"/>
<name>A0A0B0NNF0_GOSAR</name>
<dbReference type="OrthoDB" id="1166561at2759"/>
<evidence type="ECO:0000313" key="2">
    <source>
        <dbReference type="Proteomes" id="UP000032142"/>
    </source>
</evidence>
<dbReference type="KEGG" id="gab:108452497"/>
<organism evidence="1 2">
    <name type="scientific">Gossypium arboreum</name>
    <name type="common">Tree cotton</name>
    <name type="synonym">Gossypium nanking</name>
    <dbReference type="NCBI Taxonomy" id="29729"/>
    <lineage>
        <taxon>Eukaryota</taxon>
        <taxon>Viridiplantae</taxon>
        <taxon>Streptophyta</taxon>
        <taxon>Embryophyta</taxon>
        <taxon>Tracheophyta</taxon>
        <taxon>Spermatophyta</taxon>
        <taxon>Magnoliopsida</taxon>
        <taxon>eudicotyledons</taxon>
        <taxon>Gunneridae</taxon>
        <taxon>Pentapetalae</taxon>
        <taxon>rosids</taxon>
        <taxon>malvids</taxon>
        <taxon>Malvales</taxon>
        <taxon>Malvaceae</taxon>
        <taxon>Malvoideae</taxon>
        <taxon>Gossypium</taxon>
    </lineage>
</organism>
<keyword evidence="2" id="KW-1185">Reference proteome</keyword>
<sequence length="115" mass="11911">MGGCASKPKEFDGPADAPISSDTTAQSSTNGGESQIEKPAVDGSEPEKKAQMAVSAETDAGKSVKPAEDDAKADDKNAEDKVEATPKQEAEEPEHKSNDAPSKEEVKSEAPLALL</sequence>